<dbReference type="InterPro" id="IPR025476">
    <property type="entry name" value="Helitron_helicase-like"/>
</dbReference>
<evidence type="ECO:0000259" key="4">
    <source>
        <dbReference type="Pfam" id="PF14214"/>
    </source>
</evidence>
<reference evidence="6" key="2">
    <citation type="submission" date="2025-08" db="UniProtKB">
        <authorList>
            <consortium name="RefSeq"/>
        </authorList>
    </citation>
    <scope>IDENTIFICATION</scope>
    <source>
        <tissue evidence="6">Leaf</tissue>
    </source>
</reference>
<keyword evidence="1" id="KW-0547">Nucleotide-binding</keyword>
<keyword evidence="1" id="KW-0234">DNA repair</keyword>
<feature type="domain" description="Helitron helicase-like" evidence="4">
    <location>
        <begin position="217"/>
        <end position="399"/>
    </location>
</feature>
<keyword evidence="5" id="KW-1185">Reference proteome</keyword>
<keyword evidence="1" id="KW-0378">Hydrolase</keyword>
<dbReference type="RefSeq" id="XP_019100927.1">
    <property type="nucleotide sequence ID" value="XM_019245382.1"/>
</dbReference>
<keyword evidence="1" id="KW-0067">ATP-binding</keyword>
<dbReference type="PANTHER" id="PTHR10492">
    <property type="match status" value="1"/>
</dbReference>
<accession>A0ABM1RPI9</accession>
<name>A0ABM1RPI9_CAMSA</name>
<feature type="compositionally biased region" description="Low complexity" evidence="2">
    <location>
        <begin position="550"/>
        <end position="561"/>
    </location>
</feature>
<dbReference type="Pfam" id="PF05970">
    <property type="entry name" value="PIF1"/>
    <property type="match status" value="1"/>
</dbReference>
<dbReference type="Proteomes" id="UP000694864">
    <property type="component" value="Chromosome 5"/>
</dbReference>
<comment type="catalytic activity">
    <reaction evidence="1">
        <text>ATP + H2O = ADP + phosphate + H(+)</text>
        <dbReference type="Rhea" id="RHEA:13065"/>
        <dbReference type="ChEBI" id="CHEBI:15377"/>
        <dbReference type="ChEBI" id="CHEBI:15378"/>
        <dbReference type="ChEBI" id="CHEBI:30616"/>
        <dbReference type="ChEBI" id="CHEBI:43474"/>
        <dbReference type="ChEBI" id="CHEBI:456216"/>
        <dbReference type="EC" id="5.6.2.3"/>
    </reaction>
</comment>
<keyword evidence="1" id="KW-0227">DNA damage</keyword>
<keyword evidence="1" id="KW-0347">Helicase</keyword>
<proteinExistence type="inferred from homology"/>
<evidence type="ECO:0000259" key="3">
    <source>
        <dbReference type="Pfam" id="PF05970"/>
    </source>
</evidence>
<feature type="region of interest" description="Disordered" evidence="2">
    <location>
        <begin position="545"/>
        <end position="564"/>
    </location>
</feature>
<dbReference type="SUPFAM" id="SSF52540">
    <property type="entry name" value="P-loop containing nucleoside triphosphate hydrolases"/>
    <property type="match status" value="1"/>
</dbReference>
<comment type="cofactor">
    <cofactor evidence="1">
        <name>Mg(2+)</name>
        <dbReference type="ChEBI" id="CHEBI:18420"/>
    </cofactor>
</comment>
<dbReference type="EC" id="5.6.2.3" evidence="1"/>
<keyword evidence="1" id="KW-0233">DNA recombination</keyword>
<dbReference type="PANTHER" id="PTHR10492:SF101">
    <property type="entry name" value="ATP-DEPENDENT DNA HELICASE"/>
    <property type="match status" value="1"/>
</dbReference>
<comment type="similarity">
    <text evidence="1">Belongs to the helicase family.</text>
</comment>
<dbReference type="GeneID" id="109132923"/>
<dbReference type="InterPro" id="IPR027417">
    <property type="entry name" value="P-loop_NTPase"/>
</dbReference>
<sequence>MTSLGGRVDRSIPKGKGPNMFRLHGVNYHLIGSLTPEPGDYAKYFQLYIVDTENEVNNRATVISKGKNNSKDGGKSKINKEIIEALMKMLDDVNPYVTHFRAARDRIASKSEEPFHMRIISDRVGMDGRTLSAPVASEIAAIIPGDFRKEMPQRDIIIEDKNSGLLNRISEIHPSYLALQYPLILCYGEDGWRPGIEKAFTGINNKNKKKCISMRQWFALRIQERENECDTLLRSKRLFQQFLVDSFSAVESHRLSYIKFNQSKLRCENYNSIKKAAEGGTTSMNEQGKQVNIPSSFTGGPRYMVQQYYDAMAICKHYGFPDLFITFTCNLKWPEITRYVKKRGLTAEDRPDIIARIFKIKLESLMNDLTVKHMLGKTVAAMYTIEFQKRGLPHAHIILFMEAKSKLPTADDIDKIICAEIPDKDQNPELYEIIKDTMIHGPCGAANTNYPCMVDGKCSKCFPKPFENITKVNSDGYPVYMRRDDTRYVEKNGIRCDNRYVVPYNEKLSMRYQAHINVEWCNQNGSIKYLFKYVNKGPDRVAVVVEPSNKDQSSTSDGSNSNKKKKNEIKDFFDCRYVSASEAIWRIFKFPIQYRTTPVQRLSFHLEGEQPCYFDSDDDIEDVLERTLNEDTQFMAWLSLNRRNAVGKNNTFARNLKYAEIPAYFTWEGKNKQFKKRVRGFALGRINYVPRKLEALYFLRVLLNIVRGPTCFDDIKTYQGVVYKTFKEACYARGILDDDQIYIDSLVDASFWGFGYYLRDFFCMMLLDSALSRPEYVWEQTWHLLSEDIESNKREEYNNPDLNLNDADKRNYTLQEIEKLMLGNGRSLAEIDNFPQPSREVIDNSNRLIVDEMNYNRQFEQEKHDNWIQQLTTEQRAIYDEITRAVFNNLGGVFFVYGFGGTGKTFIWKTLSAAVRSRGKIVLNVASSGIASLLLDGGRTAHSRFAIPLNPDEYSMCNINPNSDLADLIREASLIIWDEAPMMSKYCFESMDKSFCDIIGNIHNKVFGGKSCSFWRRF</sequence>
<evidence type="ECO:0000313" key="5">
    <source>
        <dbReference type="Proteomes" id="UP000694864"/>
    </source>
</evidence>
<dbReference type="Gene3D" id="3.40.50.300">
    <property type="entry name" value="P-loop containing nucleotide triphosphate hydrolases"/>
    <property type="match status" value="1"/>
</dbReference>
<feature type="domain" description="DNA helicase Pif1-like DEAD-box helicase" evidence="3">
    <location>
        <begin position="870"/>
        <end position="1011"/>
    </location>
</feature>
<evidence type="ECO:0000256" key="1">
    <source>
        <dbReference type="RuleBase" id="RU363044"/>
    </source>
</evidence>
<evidence type="ECO:0000256" key="2">
    <source>
        <dbReference type="SAM" id="MobiDB-lite"/>
    </source>
</evidence>
<evidence type="ECO:0000313" key="6">
    <source>
        <dbReference type="RefSeq" id="XP_019100927.1"/>
    </source>
</evidence>
<reference evidence="5" key="1">
    <citation type="journal article" date="2014" name="Nat. Commun.">
        <title>The emerging biofuel crop Camelina sativa retains a highly undifferentiated hexaploid genome structure.</title>
        <authorList>
            <person name="Kagale S."/>
            <person name="Koh C."/>
            <person name="Nixon J."/>
            <person name="Bollina V."/>
            <person name="Clarke W.E."/>
            <person name="Tuteja R."/>
            <person name="Spillane C."/>
            <person name="Robinson S.J."/>
            <person name="Links M.G."/>
            <person name="Clarke C."/>
            <person name="Higgins E.E."/>
            <person name="Huebert T."/>
            <person name="Sharpe A.G."/>
            <person name="Parkin I.A."/>
        </authorList>
    </citation>
    <scope>NUCLEOTIDE SEQUENCE [LARGE SCALE GENOMIC DNA]</scope>
    <source>
        <strain evidence="5">cv. DH55</strain>
    </source>
</reference>
<protein>
    <recommendedName>
        <fullName evidence="1">ATP-dependent DNA helicase</fullName>
        <ecNumber evidence="1">5.6.2.3</ecNumber>
    </recommendedName>
</protein>
<gene>
    <name evidence="6" type="primary">LOC109132923</name>
</gene>
<organism evidence="5 6">
    <name type="scientific">Camelina sativa</name>
    <name type="common">False flax</name>
    <name type="synonym">Myagrum sativum</name>
    <dbReference type="NCBI Taxonomy" id="90675"/>
    <lineage>
        <taxon>Eukaryota</taxon>
        <taxon>Viridiplantae</taxon>
        <taxon>Streptophyta</taxon>
        <taxon>Embryophyta</taxon>
        <taxon>Tracheophyta</taxon>
        <taxon>Spermatophyta</taxon>
        <taxon>Magnoliopsida</taxon>
        <taxon>eudicotyledons</taxon>
        <taxon>Gunneridae</taxon>
        <taxon>Pentapetalae</taxon>
        <taxon>rosids</taxon>
        <taxon>malvids</taxon>
        <taxon>Brassicales</taxon>
        <taxon>Brassicaceae</taxon>
        <taxon>Camelineae</taxon>
        <taxon>Camelina</taxon>
    </lineage>
</organism>
<dbReference type="InterPro" id="IPR010285">
    <property type="entry name" value="DNA_helicase_pif1-like_DEAD"/>
</dbReference>
<dbReference type="Pfam" id="PF14214">
    <property type="entry name" value="Helitron_like_N"/>
    <property type="match status" value="1"/>
</dbReference>